<sequence>MRRIRDKDHRIAALMRTSTVVAGLILLFLPFLAVPAAEERQCKPTFNVIPTPSKILVIPLLRKDPDSAESERWAERPAAEIEAFYRTRFSAQVHRLRGVRVWEDFYREADKLTQQPGLFDRVILIGHGGFDGPVLNGQIVQNALTIEGDHVKATRIFEAQPGLAEIFTLTYNPDQNPEFNRFMESRWNELSRKDTTEIRKILTDTERRLQPLDAACMARQCPPDSLAAIPNDADRDIRRKACESICRVPLFTLHAFEAAIPDRFQHFVHTLRSLVHPNGSILLGMCNPGSKVPEREAPWEIGGVLVHSKLASGPHETYVHLLAAATERRVVGPIGKTSAEDIVDRVIRFEEGRPQLYLRIVVPDRRCAP</sequence>
<protein>
    <submittedName>
        <fullName evidence="1">Uncharacterized protein</fullName>
    </submittedName>
</protein>
<gene>
    <name evidence="1" type="ORF">MSZNOR_0576</name>
</gene>
<dbReference type="EMBL" id="OX458333">
    <property type="protein sequence ID" value="CAI8746949.1"/>
    <property type="molecule type" value="Genomic_DNA"/>
</dbReference>
<organism evidence="1 2">
    <name type="scientific">Methylocaldum szegediense</name>
    <dbReference type="NCBI Taxonomy" id="73780"/>
    <lineage>
        <taxon>Bacteria</taxon>
        <taxon>Pseudomonadati</taxon>
        <taxon>Pseudomonadota</taxon>
        <taxon>Gammaproteobacteria</taxon>
        <taxon>Methylococcales</taxon>
        <taxon>Methylococcaceae</taxon>
        <taxon>Methylocaldum</taxon>
    </lineage>
</organism>
<name>A0ABM9HX72_9GAMM</name>
<proteinExistence type="predicted"/>
<keyword evidence="2" id="KW-1185">Reference proteome</keyword>
<evidence type="ECO:0000313" key="1">
    <source>
        <dbReference type="EMBL" id="CAI8746949.1"/>
    </source>
</evidence>
<reference evidence="1 2" key="1">
    <citation type="submission" date="2023-03" db="EMBL/GenBank/DDBJ databases">
        <authorList>
            <person name="Pearce D."/>
        </authorList>
    </citation>
    <scope>NUCLEOTIDE SEQUENCE [LARGE SCALE GENOMIC DNA]</scope>
    <source>
        <strain evidence="1">Msz</strain>
    </source>
</reference>
<accession>A0ABM9HX72</accession>
<evidence type="ECO:0000313" key="2">
    <source>
        <dbReference type="Proteomes" id="UP001162030"/>
    </source>
</evidence>
<dbReference type="Proteomes" id="UP001162030">
    <property type="component" value="Chromosome"/>
</dbReference>